<accession>A0A9P6SPY3</accession>
<sequence length="222" mass="25055">MKENPKDAEMWVPAFEAKFEGKGKPWGREEFDQALGHCMAVSDWPCANFADELIQAYPDAKVILTVRDSVDQWHKSVTDTLWTGAFLLARPANAFQAFIQSIIPKPVGHQIPKLVFQNTTLNNHPEEGREGYLSHNEHIREIAPKGRFLEFNVKQGWGPLCEFLEMEVPDRPFPRVNDGKTWMEDVEAQMRRSASKLLGPAVMILGSAGALALGGWLRGWKI</sequence>
<keyword evidence="1" id="KW-0472">Membrane</keyword>
<evidence type="ECO:0000256" key="1">
    <source>
        <dbReference type="SAM" id="Phobius"/>
    </source>
</evidence>
<comment type="caution">
    <text evidence="2">The sequence shown here is derived from an EMBL/GenBank/DDBJ whole genome shotgun (WGS) entry which is preliminary data.</text>
</comment>
<evidence type="ECO:0000313" key="3">
    <source>
        <dbReference type="Proteomes" id="UP000785200"/>
    </source>
</evidence>
<dbReference type="EMBL" id="VNKQ01000020">
    <property type="protein sequence ID" value="KAG0645075.1"/>
    <property type="molecule type" value="Genomic_DNA"/>
</dbReference>
<keyword evidence="1" id="KW-0812">Transmembrane</keyword>
<dbReference type="PANTHER" id="PTHR36978">
    <property type="entry name" value="P-LOOP CONTAINING NUCLEOTIDE TRIPHOSPHATE HYDROLASE"/>
    <property type="match status" value="1"/>
</dbReference>
<dbReference type="OrthoDB" id="408152at2759"/>
<name>A0A9P6SPY3_9HELO</name>
<keyword evidence="1" id="KW-1133">Transmembrane helix</keyword>
<organism evidence="2 3">
    <name type="scientific">Hyphodiscus hymeniophilus</name>
    <dbReference type="NCBI Taxonomy" id="353542"/>
    <lineage>
        <taxon>Eukaryota</taxon>
        <taxon>Fungi</taxon>
        <taxon>Dikarya</taxon>
        <taxon>Ascomycota</taxon>
        <taxon>Pezizomycotina</taxon>
        <taxon>Leotiomycetes</taxon>
        <taxon>Helotiales</taxon>
        <taxon>Hyphodiscaceae</taxon>
        <taxon>Hyphodiscus</taxon>
    </lineage>
</organism>
<dbReference type="Pfam" id="PF17784">
    <property type="entry name" value="Sulfotransfer_4"/>
    <property type="match status" value="1"/>
</dbReference>
<dbReference type="Gene3D" id="3.40.50.300">
    <property type="entry name" value="P-loop containing nucleotide triphosphate hydrolases"/>
    <property type="match status" value="1"/>
</dbReference>
<protein>
    <recommendedName>
        <fullName evidence="4">Sulfotransferase</fullName>
    </recommendedName>
</protein>
<evidence type="ECO:0008006" key="4">
    <source>
        <dbReference type="Google" id="ProtNLM"/>
    </source>
</evidence>
<feature type="transmembrane region" description="Helical" evidence="1">
    <location>
        <begin position="197"/>
        <end position="217"/>
    </location>
</feature>
<evidence type="ECO:0000313" key="2">
    <source>
        <dbReference type="EMBL" id="KAG0645075.1"/>
    </source>
</evidence>
<dbReference type="InterPro" id="IPR040632">
    <property type="entry name" value="Sulfotransfer_4"/>
</dbReference>
<keyword evidence="3" id="KW-1185">Reference proteome</keyword>
<dbReference type="Proteomes" id="UP000785200">
    <property type="component" value="Unassembled WGS sequence"/>
</dbReference>
<reference evidence="2" key="1">
    <citation type="submission" date="2019-07" db="EMBL/GenBank/DDBJ databases">
        <title>Hyphodiscus hymeniophilus genome sequencing and assembly.</title>
        <authorList>
            <person name="Kramer G."/>
            <person name="Nodwell J."/>
        </authorList>
    </citation>
    <scope>NUCLEOTIDE SEQUENCE</scope>
    <source>
        <strain evidence="2">ATCC 34498</strain>
    </source>
</reference>
<dbReference type="InterPro" id="IPR027417">
    <property type="entry name" value="P-loop_NTPase"/>
</dbReference>
<gene>
    <name evidence="2" type="ORF">D0Z07_9152</name>
</gene>
<proteinExistence type="predicted"/>
<dbReference type="PANTHER" id="PTHR36978:SF4">
    <property type="entry name" value="P-LOOP CONTAINING NUCLEOSIDE TRIPHOSPHATE HYDROLASE PROTEIN"/>
    <property type="match status" value="1"/>
</dbReference>
<dbReference type="SUPFAM" id="SSF52540">
    <property type="entry name" value="P-loop containing nucleoside triphosphate hydrolases"/>
    <property type="match status" value="1"/>
</dbReference>
<dbReference type="AlphaFoldDB" id="A0A9P6SPY3"/>